<evidence type="ECO:0000313" key="2">
    <source>
        <dbReference type="EMBL" id="GAT44777.1"/>
    </source>
</evidence>
<name>A0ABQ0L0V1_MYCCL</name>
<dbReference type="EMBL" id="DF840177">
    <property type="protein sequence ID" value="GAT44777.1"/>
    <property type="molecule type" value="Genomic_DNA"/>
</dbReference>
<protein>
    <submittedName>
        <fullName evidence="2">Uncharacterized protein</fullName>
    </submittedName>
</protein>
<feature type="region of interest" description="Disordered" evidence="1">
    <location>
        <begin position="1"/>
        <end position="51"/>
    </location>
</feature>
<dbReference type="Proteomes" id="UP000815677">
    <property type="component" value="Unassembled WGS sequence"/>
</dbReference>
<evidence type="ECO:0000256" key="1">
    <source>
        <dbReference type="SAM" id="MobiDB-lite"/>
    </source>
</evidence>
<evidence type="ECO:0000313" key="3">
    <source>
        <dbReference type="Proteomes" id="UP000815677"/>
    </source>
</evidence>
<feature type="compositionally biased region" description="Acidic residues" evidence="1">
    <location>
        <begin position="295"/>
        <end position="317"/>
    </location>
</feature>
<feature type="region of interest" description="Disordered" evidence="1">
    <location>
        <begin position="63"/>
        <end position="96"/>
    </location>
</feature>
<feature type="compositionally biased region" description="Low complexity" evidence="1">
    <location>
        <begin position="349"/>
        <end position="363"/>
    </location>
</feature>
<feature type="compositionally biased region" description="Basic residues" evidence="1">
    <location>
        <begin position="28"/>
        <end position="38"/>
    </location>
</feature>
<feature type="compositionally biased region" description="Basic and acidic residues" evidence="1">
    <location>
        <begin position="72"/>
        <end position="88"/>
    </location>
</feature>
<accession>A0ABQ0L0V1</accession>
<gene>
    <name evidence="2" type="ORF">MCHLO_02387</name>
</gene>
<reference evidence="2" key="1">
    <citation type="submission" date="2014-09" db="EMBL/GenBank/DDBJ databases">
        <title>Genome sequence of the luminous mushroom Mycena chlorophos for searching fungal bioluminescence genes.</title>
        <authorList>
            <person name="Tanaka Y."/>
            <person name="Kasuga D."/>
            <person name="Oba Y."/>
            <person name="Hase S."/>
            <person name="Sato K."/>
            <person name="Oba Y."/>
            <person name="Sakakibara Y."/>
        </authorList>
    </citation>
    <scope>NUCLEOTIDE SEQUENCE</scope>
</reference>
<keyword evidence="3" id="KW-1185">Reference proteome</keyword>
<feature type="compositionally biased region" description="Basic residues" evidence="1">
    <location>
        <begin position="273"/>
        <end position="287"/>
    </location>
</feature>
<organism evidence="2 3">
    <name type="scientific">Mycena chlorophos</name>
    <name type="common">Agaric fungus</name>
    <name type="synonym">Agaricus chlorophos</name>
    <dbReference type="NCBI Taxonomy" id="658473"/>
    <lineage>
        <taxon>Eukaryota</taxon>
        <taxon>Fungi</taxon>
        <taxon>Dikarya</taxon>
        <taxon>Basidiomycota</taxon>
        <taxon>Agaricomycotina</taxon>
        <taxon>Agaricomycetes</taxon>
        <taxon>Agaricomycetidae</taxon>
        <taxon>Agaricales</taxon>
        <taxon>Marasmiineae</taxon>
        <taxon>Mycenaceae</taxon>
        <taxon>Mycena</taxon>
    </lineage>
</organism>
<proteinExistence type="predicted"/>
<sequence>MAACRGRSGKPCAQRCPSFQGSRDKCSHCQHKAKHHEPRKAEKPVPDAPKSIRSILESYGKTIQAAKSSDTAARKETSAGFRPKKETKAAAGPSRAHIEAAPVESITVGGIQLIPCGLNAGGEPNNPSATDADKEFESAIKLGLAVASQADKKITFASGMRQPSVDNLFRAKFPAAFTVLDHLYPKNAPPELQWVLVKKIQRKLQAVVRDEITGEELSQYMTTPNSHRGALSSRLRIVTKGRIPEAIWQDLGAAVETIESGGRLELVADAKPVRQRAAPRRNVKGKAKVVVSDSESAESLEDGSGAEDFSGAEEGSEAELHGIKRRASAELVPGPIAKRTRSVSAKSAPVSDTSSIRSISPPTTLRPVTSSFTYDPAHNAANTIDDDDIDVMQSLDDFGASSAGPSTAVTRTEAIRPPGARRALQWAPASPENVLKLPGGHVSIWD</sequence>
<feature type="region of interest" description="Disordered" evidence="1">
    <location>
        <begin position="273"/>
        <end position="416"/>
    </location>
</feature>